<gene>
    <name evidence="2" type="ORF">CP970_01815</name>
</gene>
<protein>
    <submittedName>
        <fullName evidence="2">Uncharacterized protein</fullName>
    </submittedName>
</protein>
<proteinExistence type="predicted"/>
<sequence>MCCSPQLGADRDVPQEAGMTLDVDLLLEETTPDTEAHVRANRLVAAVTSGEAGVAEMARVAVGEFHAHTAEVAAFAALAARHPHQPVAGYFLDLARLVLDCEAPLLACARALGHGEQELRAERPPQGMRAFDSLMGWLAMRSGPAEAACAMRADLLLWCAACEALGEALGRVEPALPSPVLEYVALFRAAPPRFVDGAREVVAYGLAHGENPAVIEHAVSQVEPTLAGFWAAALPTPPRRDDPTPLSPPGAEVAHT</sequence>
<keyword evidence="3" id="KW-1185">Reference proteome</keyword>
<dbReference type="Gene3D" id="1.20.910.10">
    <property type="entry name" value="Heme oxygenase-like"/>
    <property type="match status" value="1"/>
</dbReference>
<evidence type="ECO:0000313" key="2">
    <source>
        <dbReference type="EMBL" id="QEU89845.1"/>
    </source>
</evidence>
<name>A0A5J6G788_STRKN</name>
<reference evidence="2 3" key="1">
    <citation type="submission" date="2017-09" db="EMBL/GenBank/DDBJ databases">
        <authorList>
            <person name="Lee N."/>
            <person name="Cho B.-K."/>
        </authorList>
    </citation>
    <scope>NUCLEOTIDE SEQUENCE [LARGE SCALE GENOMIC DNA]</scope>
    <source>
        <strain evidence="2 3">ATCC 12853</strain>
    </source>
</reference>
<dbReference type="AlphaFoldDB" id="A0A5J6G788"/>
<dbReference type="InterPro" id="IPR016084">
    <property type="entry name" value="Haem_Oase-like_multi-hlx"/>
</dbReference>
<accession>A0A5J6G788</accession>
<dbReference type="KEGG" id="ska:CP970_01815"/>
<feature type="region of interest" description="Disordered" evidence="1">
    <location>
        <begin position="236"/>
        <end position="256"/>
    </location>
</feature>
<dbReference type="EMBL" id="CP023699">
    <property type="protein sequence ID" value="QEU89845.1"/>
    <property type="molecule type" value="Genomic_DNA"/>
</dbReference>
<dbReference type="Proteomes" id="UP000325529">
    <property type="component" value="Chromosome"/>
</dbReference>
<evidence type="ECO:0000313" key="3">
    <source>
        <dbReference type="Proteomes" id="UP000325529"/>
    </source>
</evidence>
<evidence type="ECO:0000256" key="1">
    <source>
        <dbReference type="SAM" id="MobiDB-lite"/>
    </source>
</evidence>
<dbReference type="SUPFAM" id="SSF48613">
    <property type="entry name" value="Heme oxygenase-like"/>
    <property type="match status" value="1"/>
</dbReference>
<organism evidence="2 3">
    <name type="scientific">Streptomyces kanamyceticus</name>
    <dbReference type="NCBI Taxonomy" id="1967"/>
    <lineage>
        <taxon>Bacteria</taxon>
        <taxon>Bacillati</taxon>
        <taxon>Actinomycetota</taxon>
        <taxon>Actinomycetes</taxon>
        <taxon>Kitasatosporales</taxon>
        <taxon>Streptomycetaceae</taxon>
        <taxon>Streptomyces</taxon>
    </lineage>
</organism>